<comment type="caution">
    <text evidence="1">The sequence shown here is derived from an EMBL/GenBank/DDBJ whole genome shotgun (WGS) entry which is preliminary data.</text>
</comment>
<keyword evidence="2" id="KW-1185">Reference proteome</keyword>
<sequence length="161" mass="18125">MPSINDYFGSEEFEVDPTLREPFSLVELWVKIYAHSSSSPTISKVTDDEETSQYLNYAKSKSSVLTDGHYVPKRSASAGQSDDSDRRYHYYVPQSPGLCHAARPSTTKRHGENDNPASVASSEQKEPAVVPSRDRLTAIPGRHGTGKPWKNRWKWGSLRRK</sequence>
<organism evidence="1 2">
    <name type="scientific">Naganishia vaughanmartiniae</name>
    <dbReference type="NCBI Taxonomy" id="1424756"/>
    <lineage>
        <taxon>Eukaryota</taxon>
        <taxon>Fungi</taxon>
        <taxon>Dikarya</taxon>
        <taxon>Basidiomycota</taxon>
        <taxon>Agaricomycotina</taxon>
        <taxon>Tremellomycetes</taxon>
        <taxon>Filobasidiales</taxon>
        <taxon>Filobasidiaceae</taxon>
        <taxon>Naganishia</taxon>
    </lineage>
</organism>
<dbReference type="EMBL" id="JASBWU010000009">
    <property type="protein sequence ID" value="KAJ9119056.1"/>
    <property type="molecule type" value="Genomic_DNA"/>
</dbReference>
<name>A0ACC2X6K4_9TREE</name>
<gene>
    <name evidence="1" type="ORF">QFC22_003547</name>
</gene>
<evidence type="ECO:0000313" key="1">
    <source>
        <dbReference type="EMBL" id="KAJ9119056.1"/>
    </source>
</evidence>
<dbReference type="Proteomes" id="UP001243375">
    <property type="component" value="Unassembled WGS sequence"/>
</dbReference>
<proteinExistence type="predicted"/>
<protein>
    <submittedName>
        <fullName evidence="1">Uncharacterized protein</fullName>
    </submittedName>
</protein>
<reference evidence="1" key="1">
    <citation type="submission" date="2023-04" db="EMBL/GenBank/DDBJ databases">
        <title>Draft Genome sequencing of Naganishia species isolated from polar environments using Oxford Nanopore Technology.</title>
        <authorList>
            <person name="Leo P."/>
            <person name="Venkateswaran K."/>
        </authorList>
    </citation>
    <scope>NUCLEOTIDE SEQUENCE</scope>
    <source>
        <strain evidence="1">MNA-CCFEE 5425</strain>
    </source>
</reference>
<accession>A0ACC2X6K4</accession>
<evidence type="ECO:0000313" key="2">
    <source>
        <dbReference type="Proteomes" id="UP001243375"/>
    </source>
</evidence>